<evidence type="ECO:0000256" key="3">
    <source>
        <dbReference type="ARBA" id="ARBA00022737"/>
    </source>
</evidence>
<dbReference type="PANTHER" id="PTHR46730">
    <property type="entry name" value="POLYCYSTIN-1"/>
    <property type="match status" value="1"/>
</dbReference>
<evidence type="ECO:0000256" key="4">
    <source>
        <dbReference type="ARBA" id="ARBA00022989"/>
    </source>
</evidence>
<proteinExistence type="predicted"/>
<dbReference type="PANTHER" id="PTHR46730:SF1">
    <property type="entry name" value="PLAT DOMAIN-CONTAINING PROTEIN"/>
    <property type="match status" value="1"/>
</dbReference>
<comment type="subcellular location">
    <subcellularLocation>
        <location evidence="1">Membrane</location>
    </subcellularLocation>
</comment>
<dbReference type="AlphaFoldDB" id="A0A7R8X1E6"/>
<dbReference type="InterPro" id="IPR035986">
    <property type="entry name" value="PKD_dom_sf"/>
</dbReference>
<evidence type="ECO:0000259" key="6">
    <source>
        <dbReference type="PROSITE" id="PS50093"/>
    </source>
</evidence>
<evidence type="ECO:0000313" key="7">
    <source>
        <dbReference type="EMBL" id="CAD7240797.1"/>
    </source>
</evidence>
<evidence type="ECO:0000256" key="1">
    <source>
        <dbReference type="ARBA" id="ARBA00004370"/>
    </source>
</evidence>
<dbReference type="EMBL" id="LR899580">
    <property type="protein sequence ID" value="CAD7240797.1"/>
    <property type="molecule type" value="Genomic_DNA"/>
</dbReference>
<dbReference type="PROSITE" id="PS50093">
    <property type="entry name" value="PKD"/>
    <property type="match status" value="1"/>
</dbReference>
<evidence type="ECO:0000256" key="2">
    <source>
        <dbReference type="ARBA" id="ARBA00022692"/>
    </source>
</evidence>
<reference evidence="7" key="1">
    <citation type="submission" date="2020-11" db="EMBL/GenBank/DDBJ databases">
        <authorList>
            <person name="Tran Van P."/>
        </authorList>
    </citation>
    <scope>NUCLEOTIDE SEQUENCE</scope>
</reference>
<dbReference type="InterPro" id="IPR013783">
    <property type="entry name" value="Ig-like_fold"/>
</dbReference>
<dbReference type="GO" id="GO:0005886">
    <property type="term" value="C:plasma membrane"/>
    <property type="evidence" value="ECO:0007669"/>
    <property type="project" value="TreeGrafter"/>
</dbReference>
<dbReference type="InterPro" id="IPR000601">
    <property type="entry name" value="PKD_dom"/>
</dbReference>
<dbReference type="EMBL" id="CAJPEV010000063">
    <property type="protein sequence ID" value="CAG0879892.1"/>
    <property type="molecule type" value="Genomic_DNA"/>
</dbReference>
<keyword evidence="2" id="KW-0812">Transmembrane</keyword>
<keyword evidence="8" id="KW-1185">Reference proteome</keyword>
<dbReference type="SUPFAM" id="SSF49299">
    <property type="entry name" value="PKD domain"/>
    <property type="match status" value="1"/>
</dbReference>
<keyword evidence="5" id="KW-0472">Membrane</keyword>
<protein>
    <recommendedName>
        <fullName evidence="6">PKD domain-containing protein</fullName>
    </recommendedName>
</protein>
<evidence type="ECO:0000256" key="5">
    <source>
        <dbReference type="ARBA" id="ARBA00023136"/>
    </source>
</evidence>
<keyword evidence="3" id="KW-0677">Repeat</keyword>
<dbReference type="Gene3D" id="2.60.40.10">
    <property type="entry name" value="Immunoglobulins"/>
    <property type="match status" value="1"/>
</dbReference>
<feature type="domain" description="PKD" evidence="6">
    <location>
        <begin position="364"/>
        <end position="418"/>
    </location>
</feature>
<dbReference type="GO" id="GO:0006816">
    <property type="term" value="P:calcium ion transport"/>
    <property type="evidence" value="ECO:0007669"/>
    <property type="project" value="TreeGrafter"/>
</dbReference>
<name>A0A7R8X1E6_9CRUS</name>
<gene>
    <name evidence="7" type="ORF">DSTB1V02_LOCUS803</name>
</gene>
<accession>A0A7R8X1E6</accession>
<dbReference type="GO" id="GO:0005261">
    <property type="term" value="F:monoatomic cation channel activity"/>
    <property type="evidence" value="ECO:0007669"/>
    <property type="project" value="TreeGrafter"/>
</dbReference>
<evidence type="ECO:0000313" key="8">
    <source>
        <dbReference type="Proteomes" id="UP000677054"/>
    </source>
</evidence>
<dbReference type="Proteomes" id="UP000677054">
    <property type="component" value="Unassembled WGS sequence"/>
</dbReference>
<organism evidence="7">
    <name type="scientific">Darwinula stevensoni</name>
    <dbReference type="NCBI Taxonomy" id="69355"/>
    <lineage>
        <taxon>Eukaryota</taxon>
        <taxon>Metazoa</taxon>
        <taxon>Ecdysozoa</taxon>
        <taxon>Arthropoda</taxon>
        <taxon>Crustacea</taxon>
        <taxon>Oligostraca</taxon>
        <taxon>Ostracoda</taxon>
        <taxon>Podocopa</taxon>
        <taxon>Podocopida</taxon>
        <taxon>Darwinulocopina</taxon>
        <taxon>Darwinuloidea</taxon>
        <taxon>Darwinulidae</taxon>
        <taxon>Darwinula</taxon>
    </lineage>
</organism>
<sequence>MQIIDPKGGSQFATEDEIEVSIKIGSGAPALVYIFWDDGTGNDVLETTINEADPATLYRFNRSYTSAGVKNVTVEVRNEPKQKRKRRNAGDIVGTGQPSSQKTFVTFEVLYPVKGDWYLAIASGLTHGIVLDPPGEVTFALNCSSCLDLPTAAVAEWDFGDQKANSQQVDSNQLVMKNVYTTVSGTNRSLYSVRVNMSNAVSSAEIHLNINGVDKQLEVWRKIEDVSMEVNFLDEHGSLIPGYGDNGTYFPLHRPVVLLPKYHGGVISKFRYKQDSGTILVESDVTDEFNPNITRLEKTFDEDGRYRFGVELYNEAQGWVPSGYQEVNIDPFIPIVNLRILQPKPSSVFAVGKDVEFVIQMDQGSPAIINIFWDDGTGTMVQEATIAAVDPTQKYNFSHSFTTTGTKNISIEARNAVGPLKGKANSQMVSTQMKVINSLGDDWELTVESGLTDGIVLTPPATVEWDFGDGTTATENIVSNRLTKTKTFTTPADKSSSSYAVNATLSDVLASHTFPLKINGTETALEVWDAIEGVSLNVTSESPNRSVARGSGDQENTFPIVNTIIFTTLVKNGVVSKFQIVQDNKTVLVEKEAADMFNPSGETMRFKFAEDKHNRPTCWLQDGVKKLILNAYNKIQGWVQSATYELVLLGQGITLVIDDFNIITKPGVLKEMEIRSSSLSPTACLIVDFGDGSSAFSYGNEDTCSNYPTAFYQQDTPLTNPLKLYRYYWYVQLI</sequence>
<keyword evidence="4" id="KW-1133">Transmembrane helix</keyword>